<dbReference type="RefSeq" id="WP_191038328.1">
    <property type="nucleotide sequence ID" value="NZ_JACXAA010000002.1"/>
</dbReference>
<name>A0A927AZF6_9BACT</name>
<dbReference type="Proteomes" id="UP000653797">
    <property type="component" value="Unassembled WGS sequence"/>
</dbReference>
<protein>
    <submittedName>
        <fullName evidence="2">SusD/RagB family nutrient-binding outer membrane lipoprotein</fullName>
    </submittedName>
</protein>
<dbReference type="InterPro" id="IPR041662">
    <property type="entry name" value="SusD-like_2"/>
</dbReference>
<evidence type="ECO:0000313" key="2">
    <source>
        <dbReference type="EMBL" id="MBD2752705.1"/>
    </source>
</evidence>
<dbReference type="Pfam" id="PF12771">
    <property type="entry name" value="SusD-like_2"/>
    <property type="match status" value="1"/>
</dbReference>
<proteinExistence type="predicted"/>
<sequence>MKRKILAMLTLTVAMGACTKDFQTINVNPNAPSSVPLPFLLGQVQLMIDGSSPDPGYKTWRGNLIYSGPMVQQLASTNSYYVGDKYVYSTENCGAYFADSYSNSVKNLVNLIALAKTDPANVNILSMARILKVFQMHIITDMYGDAPYSEAGLGYLNQTFAPKYDLQKDIYADMLKELDEAGKALSASATTPASADFSFGGDVTKWKKFANSLMLRLAMRMQKVDAASAQTWAKKAVDGGLMTSNDDTYTIKHSDGPTYSINSNSYNLSIFSSGGRNILNEDAVLWSKTLIDMMKARKDPRVNVIAAIAGGDKTPSKQKGLPNGYDNTTGTPYSLATVGDANLKNYSRPAPIMVNADDPNIFLTYAETRFLLAEAIERGWATGSAKDEYAKGQAAALSQLVLYDPTAAITNTADYVAANPYPGGSLDDKLAQIHNEMFILTATTLNFYEGWANWRRTGLPKLTPVNYPGNSSGGQIPRRLLYPPSEAAVNPNYAIANDRQGGDSFISRVWWDKQ</sequence>
<keyword evidence="2" id="KW-0449">Lipoprotein</keyword>
<gene>
    <name evidence="2" type="ORF">IC230_07385</name>
</gene>
<reference evidence="2" key="1">
    <citation type="submission" date="2020-09" db="EMBL/GenBank/DDBJ databases">
        <authorList>
            <person name="Kim M.K."/>
        </authorList>
    </citation>
    <scope>NUCLEOTIDE SEQUENCE</scope>
    <source>
        <strain evidence="2">BT704</strain>
    </source>
</reference>
<feature type="signal peptide" evidence="1">
    <location>
        <begin position="1"/>
        <end position="19"/>
    </location>
</feature>
<evidence type="ECO:0000256" key="1">
    <source>
        <dbReference type="SAM" id="SignalP"/>
    </source>
</evidence>
<feature type="chain" id="PRO_5037413770" evidence="1">
    <location>
        <begin position="20"/>
        <end position="514"/>
    </location>
</feature>
<keyword evidence="3" id="KW-1185">Reference proteome</keyword>
<accession>A0A927AZF6</accession>
<dbReference type="EMBL" id="JACXAA010000002">
    <property type="protein sequence ID" value="MBD2752705.1"/>
    <property type="molecule type" value="Genomic_DNA"/>
</dbReference>
<evidence type="ECO:0000313" key="3">
    <source>
        <dbReference type="Proteomes" id="UP000653797"/>
    </source>
</evidence>
<dbReference type="PROSITE" id="PS51257">
    <property type="entry name" value="PROKAR_LIPOPROTEIN"/>
    <property type="match status" value="1"/>
</dbReference>
<dbReference type="Gene3D" id="1.25.40.390">
    <property type="match status" value="1"/>
</dbReference>
<dbReference type="SUPFAM" id="SSF48452">
    <property type="entry name" value="TPR-like"/>
    <property type="match status" value="1"/>
</dbReference>
<dbReference type="InterPro" id="IPR011990">
    <property type="entry name" value="TPR-like_helical_dom_sf"/>
</dbReference>
<organism evidence="2 3">
    <name type="scientific">Spirosoma validum</name>
    <dbReference type="NCBI Taxonomy" id="2771355"/>
    <lineage>
        <taxon>Bacteria</taxon>
        <taxon>Pseudomonadati</taxon>
        <taxon>Bacteroidota</taxon>
        <taxon>Cytophagia</taxon>
        <taxon>Cytophagales</taxon>
        <taxon>Cytophagaceae</taxon>
        <taxon>Spirosoma</taxon>
    </lineage>
</organism>
<keyword evidence="1" id="KW-0732">Signal</keyword>
<comment type="caution">
    <text evidence="2">The sequence shown here is derived from an EMBL/GenBank/DDBJ whole genome shotgun (WGS) entry which is preliminary data.</text>
</comment>
<dbReference type="AlphaFoldDB" id="A0A927AZF6"/>